<protein>
    <submittedName>
        <fullName evidence="1">Uncharacterized protein</fullName>
    </submittedName>
</protein>
<dbReference type="Proteomes" id="UP000027584">
    <property type="component" value="Unassembled WGS sequence"/>
</dbReference>
<proteinExistence type="predicted"/>
<organism evidence="1 2">
    <name type="scientific">Streptococcus gallolyticus</name>
    <dbReference type="NCBI Taxonomy" id="315405"/>
    <lineage>
        <taxon>Bacteria</taxon>
        <taxon>Bacillati</taxon>
        <taxon>Bacillota</taxon>
        <taxon>Bacilli</taxon>
        <taxon>Lactobacillales</taxon>
        <taxon>Streptococcaceae</taxon>
        <taxon>Streptococcus</taxon>
    </lineage>
</organism>
<evidence type="ECO:0000313" key="2">
    <source>
        <dbReference type="Proteomes" id="UP000027584"/>
    </source>
</evidence>
<gene>
    <name evidence="1" type="ORF">BN963_SGAL_01012</name>
</gene>
<evidence type="ECO:0000313" key="1">
    <source>
        <dbReference type="EMBL" id="CDO17819.1"/>
    </source>
</evidence>
<reference evidence="1 2" key="1">
    <citation type="submission" date="2014-02" db="EMBL/GenBank/DDBJ databases">
        <authorList>
            <person name="Manrique M."/>
        </authorList>
    </citation>
    <scope>NUCLEOTIDE SEQUENCE [LARGE SCALE GENOMIC DNA]</scope>
    <source>
        <strain evidence="1 2">LMG17956</strain>
    </source>
</reference>
<sequence length="267" mass="30395">MEINKKELRKISRRFRTLASNVMNAYFEEQTDALIEFLDYIKRTSLIFDYVESLAYDIEGLELLLDKINSSYGNEALDLGTNSRKRTYLLYRAFDYIALNKLSTTNFGWYYAHSKKYQDMAKAFGNRLIYPFVIEIEEYIKDIATDMGFDNDSSYYITINSSGVQVNIAEHGSTVNAEQGNIINKEEFSRAIKNVEDAIETIENSESKSVLKQNLEIVKNEVQEVQPKKAILTSAFNTMKFIATTVALTPDLTEGIKLLASAIGISI</sequence>
<accession>A0A060RGZ6</accession>
<dbReference type="AlphaFoldDB" id="A0A060RGZ6"/>
<dbReference type="EMBL" id="CCBC010000139">
    <property type="protein sequence ID" value="CDO17819.1"/>
    <property type="molecule type" value="Genomic_DNA"/>
</dbReference>
<name>A0A060RGZ6_9STRE</name>
<reference evidence="1 2" key="2">
    <citation type="submission" date="2014-05" db="EMBL/GenBank/DDBJ databases">
        <title>Genome sequence of Streptococcus gallolyticus.</title>
        <authorList>
            <person name="Del Campo R."/>
        </authorList>
    </citation>
    <scope>NUCLEOTIDE SEQUENCE [LARGE SCALE GENOMIC DNA]</scope>
    <source>
        <strain evidence="1 2">LMG17956</strain>
    </source>
</reference>
<comment type="caution">
    <text evidence="1">The sequence shown here is derived from an EMBL/GenBank/DDBJ whole genome shotgun (WGS) entry which is preliminary data.</text>
</comment>